<feature type="region of interest" description="Disordered" evidence="1">
    <location>
        <begin position="1"/>
        <end position="106"/>
    </location>
</feature>
<dbReference type="PRINTS" id="PR01217">
    <property type="entry name" value="PRICHEXTENSN"/>
</dbReference>
<sequence>MFEPANSILPESLPAPPRASPSNTSPSAAAPKTTPATPPTPPRPPRPPAPSPSSTTLPASPPPTPTSSTPSPVSPSPTPIPDPLAVLSSSDDANARTDRASSRIGPQSMTVSGIHYFNSLAQPFFDIDLAGAGHITVKLNNSTPAPVTAAAGLESEKAVAWLKLLVREEEGSATKGLAEVYRVNTVGGSPAASCKGMPDKFQVDYVAQYWFMGSKN</sequence>
<dbReference type="OrthoDB" id="1859733at2759"/>
<evidence type="ECO:0000313" key="2">
    <source>
        <dbReference type="EMBL" id="CAI4212945.1"/>
    </source>
</evidence>
<keyword evidence="3" id="KW-1185">Reference proteome</keyword>
<gene>
    <name evidence="2" type="ORF">PPNO1_LOCUS2696</name>
</gene>
<protein>
    <submittedName>
        <fullName evidence="2">Uncharacterized protein</fullName>
    </submittedName>
</protein>
<comment type="caution">
    <text evidence="2">The sequence shown here is derived from an EMBL/GenBank/DDBJ whole genome shotgun (WGS) entry which is preliminary data.</text>
</comment>
<dbReference type="InterPro" id="IPR021851">
    <property type="entry name" value="DUF3455"/>
</dbReference>
<evidence type="ECO:0000256" key="1">
    <source>
        <dbReference type="SAM" id="MobiDB-lite"/>
    </source>
</evidence>
<dbReference type="PANTHER" id="PTHR35567:SF1">
    <property type="entry name" value="CONSERVED FUNGAL PROTEIN (AFU_ORTHOLOGUE AFUA_1G14230)"/>
    <property type="match status" value="1"/>
</dbReference>
<feature type="compositionally biased region" description="Pro residues" evidence="1">
    <location>
        <begin position="72"/>
        <end position="82"/>
    </location>
</feature>
<proteinExistence type="predicted"/>
<accession>A0A9P1GZ27</accession>
<feature type="compositionally biased region" description="Pro residues" evidence="1">
    <location>
        <begin position="36"/>
        <end position="51"/>
    </location>
</feature>
<dbReference type="EMBL" id="CALLCH030000006">
    <property type="protein sequence ID" value="CAI4212945.1"/>
    <property type="molecule type" value="Genomic_DNA"/>
</dbReference>
<dbReference type="AlphaFoldDB" id="A0A9P1GZ27"/>
<name>A0A9P1GZ27_9PEZI</name>
<organism evidence="2 3">
    <name type="scientific">Parascedosporium putredinis</name>
    <dbReference type="NCBI Taxonomy" id="1442378"/>
    <lineage>
        <taxon>Eukaryota</taxon>
        <taxon>Fungi</taxon>
        <taxon>Dikarya</taxon>
        <taxon>Ascomycota</taxon>
        <taxon>Pezizomycotina</taxon>
        <taxon>Sordariomycetes</taxon>
        <taxon>Hypocreomycetidae</taxon>
        <taxon>Microascales</taxon>
        <taxon>Microascaceae</taxon>
        <taxon>Parascedosporium</taxon>
    </lineage>
</organism>
<feature type="compositionally biased region" description="Low complexity" evidence="1">
    <location>
        <begin position="20"/>
        <end position="35"/>
    </location>
</feature>
<evidence type="ECO:0000313" key="3">
    <source>
        <dbReference type="Proteomes" id="UP000838763"/>
    </source>
</evidence>
<dbReference type="Pfam" id="PF11937">
    <property type="entry name" value="DUF3455"/>
    <property type="match status" value="1"/>
</dbReference>
<dbReference type="PANTHER" id="PTHR35567">
    <property type="entry name" value="MALATE DEHYDROGENASE (AFU_ORTHOLOGUE AFUA_2G13800)"/>
    <property type="match status" value="1"/>
</dbReference>
<reference evidence="2" key="1">
    <citation type="submission" date="2022-11" db="EMBL/GenBank/DDBJ databases">
        <authorList>
            <person name="Scott C."/>
            <person name="Bruce N."/>
        </authorList>
    </citation>
    <scope>NUCLEOTIDE SEQUENCE</scope>
</reference>
<dbReference type="Proteomes" id="UP000838763">
    <property type="component" value="Unassembled WGS sequence"/>
</dbReference>